<dbReference type="AlphaFoldDB" id="A0A9N9PGW6"/>
<keyword evidence="2" id="KW-1185">Reference proteome</keyword>
<dbReference type="Proteomes" id="UP000789759">
    <property type="component" value="Unassembled WGS sequence"/>
</dbReference>
<dbReference type="OrthoDB" id="2483532at2759"/>
<sequence>LQKHLIIFKPKLCINMNNQTYDLTSPNNQTYDLTSPNNQIYNLTSLNNNEPTFELGNINTSDEESSDQL</sequence>
<evidence type="ECO:0000313" key="1">
    <source>
        <dbReference type="EMBL" id="CAG8819147.1"/>
    </source>
</evidence>
<feature type="non-terminal residue" evidence="1">
    <location>
        <position position="1"/>
    </location>
</feature>
<protein>
    <submittedName>
        <fullName evidence="1">16235_t:CDS:1</fullName>
    </submittedName>
</protein>
<comment type="caution">
    <text evidence="1">The sequence shown here is derived from an EMBL/GenBank/DDBJ whole genome shotgun (WGS) entry which is preliminary data.</text>
</comment>
<proteinExistence type="predicted"/>
<reference evidence="1" key="1">
    <citation type="submission" date="2021-06" db="EMBL/GenBank/DDBJ databases">
        <authorList>
            <person name="Kallberg Y."/>
            <person name="Tangrot J."/>
            <person name="Rosling A."/>
        </authorList>
    </citation>
    <scope>NUCLEOTIDE SEQUENCE</scope>
    <source>
        <strain evidence="1">FL966</strain>
    </source>
</reference>
<dbReference type="EMBL" id="CAJVQA010047625">
    <property type="protein sequence ID" value="CAG8819147.1"/>
    <property type="molecule type" value="Genomic_DNA"/>
</dbReference>
<name>A0A9N9PGW6_9GLOM</name>
<evidence type="ECO:0000313" key="2">
    <source>
        <dbReference type="Proteomes" id="UP000789759"/>
    </source>
</evidence>
<gene>
    <name evidence="1" type="ORF">CPELLU_LOCUS19504</name>
</gene>
<organism evidence="1 2">
    <name type="scientific">Cetraspora pellucida</name>
    <dbReference type="NCBI Taxonomy" id="1433469"/>
    <lineage>
        <taxon>Eukaryota</taxon>
        <taxon>Fungi</taxon>
        <taxon>Fungi incertae sedis</taxon>
        <taxon>Mucoromycota</taxon>
        <taxon>Glomeromycotina</taxon>
        <taxon>Glomeromycetes</taxon>
        <taxon>Diversisporales</taxon>
        <taxon>Gigasporaceae</taxon>
        <taxon>Cetraspora</taxon>
    </lineage>
</organism>
<feature type="non-terminal residue" evidence="1">
    <location>
        <position position="69"/>
    </location>
</feature>
<accession>A0A9N9PGW6</accession>